<protein>
    <submittedName>
        <fullName evidence="8">Outer membrane protein OprM</fullName>
    </submittedName>
</protein>
<dbReference type="AlphaFoldDB" id="A0A5J4RQF6"/>
<keyword evidence="5" id="KW-0472">Membrane</keyword>
<dbReference type="PANTHER" id="PTHR30026:SF20">
    <property type="entry name" value="OUTER MEMBRANE PROTEIN TOLC"/>
    <property type="match status" value="1"/>
</dbReference>
<evidence type="ECO:0000256" key="6">
    <source>
        <dbReference type="ARBA" id="ARBA00023237"/>
    </source>
</evidence>
<dbReference type="GO" id="GO:0009279">
    <property type="term" value="C:cell outer membrane"/>
    <property type="evidence" value="ECO:0007669"/>
    <property type="project" value="UniProtKB-SubCell"/>
</dbReference>
<feature type="coiled-coil region" evidence="7">
    <location>
        <begin position="321"/>
        <end position="370"/>
    </location>
</feature>
<dbReference type="InterPro" id="IPR003423">
    <property type="entry name" value="OMP_efflux"/>
</dbReference>
<dbReference type="GO" id="GO:1990281">
    <property type="term" value="C:efflux pump complex"/>
    <property type="evidence" value="ECO:0007669"/>
    <property type="project" value="TreeGrafter"/>
</dbReference>
<proteinExistence type="predicted"/>
<keyword evidence="2" id="KW-0813">Transport</keyword>
<evidence type="ECO:0000256" key="3">
    <source>
        <dbReference type="ARBA" id="ARBA00022452"/>
    </source>
</evidence>
<dbReference type="GO" id="GO:0015288">
    <property type="term" value="F:porin activity"/>
    <property type="evidence" value="ECO:0007669"/>
    <property type="project" value="TreeGrafter"/>
</dbReference>
<keyword evidence="4" id="KW-0812">Transmembrane</keyword>
<dbReference type="SUPFAM" id="SSF56954">
    <property type="entry name" value="Outer membrane efflux proteins (OEP)"/>
    <property type="match status" value="1"/>
</dbReference>
<evidence type="ECO:0000256" key="1">
    <source>
        <dbReference type="ARBA" id="ARBA00004442"/>
    </source>
</evidence>
<dbReference type="EMBL" id="SNRY01000822">
    <property type="protein sequence ID" value="KAA6336156.1"/>
    <property type="molecule type" value="Genomic_DNA"/>
</dbReference>
<gene>
    <name evidence="8" type="ORF">EZS27_015681</name>
</gene>
<keyword evidence="3" id="KW-1134">Transmembrane beta strand</keyword>
<evidence type="ECO:0000256" key="7">
    <source>
        <dbReference type="SAM" id="Coils"/>
    </source>
</evidence>
<dbReference type="GO" id="GO:0015562">
    <property type="term" value="F:efflux transmembrane transporter activity"/>
    <property type="evidence" value="ECO:0007669"/>
    <property type="project" value="InterPro"/>
</dbReference>
<dbReference type="Pfam" id="PF02321">
    <property type="entry name" value="OEP"/>
    <property type="match status" value="2"/>
</dbReference>
<evidence type="ECO:0000256" key="5">
    <source>
        <dbReference type="ARBA" id="ARBA00023136"/>
    </source>
</evidence>
<name>A0A5J4RQF6_9ZZZZ</name>
<organism evidence="8">
    <name type="scientific">termite gut metagenome</name>
    <dbReference type="NCBI Taxonomy" id="433724"/>
    <lineage>
        <taxon>unclassified sequences</taxon>
        <taxon>metagenomes</taxon>
        <taxon>organismal metagenomes</taxon>
    </lineage>
</organism>
<evidence type="ECO:0000256" key="2">
    <source>
        <dbReference type="ARBA" id="ARBA00022448"/>
    </source>
</evidence>
<dbReference type="PANTHER" id="PTHR30026">
    <property type="entry name" value="OUTER MEMBRANE PROTEIN TOLC"/>
    <property type="match status" value="1"/>
</dbReference>
<evidence type="ECO:0000313" key="8">
    <source>
        <dbReference type="EMBL" id="KAA6336156.1"/>
    </source>
</evidence>
<comment type="subcellular location">
    <subcellularLocation>
        <location evidence="1">Cell outer membrane</location>
    </subcellularLocation>
</comment>
<comment type="caution">
    <text evidence="8">The sequence shown here is derived from an EMBL/GenBank/DDBJ whole genome shotgun (WGS) entry which is preliminary data.</text>
</comment>
<dbReference type="Gene3D" id="1.20.1600.10">
    <property type="entry name" value="Outer membrane efflux proteins (OEP)"/>
    <property type="match status" value="1"/>
</dbReference>
<keyword evidence="6" id="KW-0998">Cell outer membrane</keyword>
<keyword evidence="7" id="KW-0175">Coiled coil</keyword>
<reference evidence="8" key="1">
    <citation type="submission" date="2019-03" db="EMBL/GenBank/DDBJ databases">
        <title>Single cell metagenomics reveals metabolic interactions within the superorganism composed of flagellate Streblomastix strix and complex community of Bacteroidetes bacteria on its surface.</title>
        <authorList>
            <person name="Treitli S.C."/>
            <person name="Kolisko M."/>
            <person name="Husnik F."/>
            <person name="Keeling P."/>
            <person name="Hampl V."/>
        </authorList>
    </citation>
    <scope>NUCLEOTIDE SEQUENCE</scope>
    <source>
        <strain evidence="8">STM</strain>
    </source>
</reference>
<evidence type="ECO:0000256" key="4">
    <source>
        <dbReference type="ARBA" id="ARBA00022692"/>
    </source>
</evidence>
<accession>A0A5J4RQF6</accession>
<sequence>MKRIAIRITFFLVFCSVLAAEPVEPPASLTLEEALDAALKNNADLQKSRLTAHQSLREKNNGWNKFLPSVSASLGITNTQPMQPAGDPTNSWSAGGSISLQLSAAIPGDIKLLAYKALAAEEAYDNTRRTLVTEVSTSFYSLLAENMNLEILQNDRDLKKQQYEQTNKNYQSGLVSELEMLNAMYAYQIAGPALNDAAVKYEQSRAAFLLLIGLDTGAVEFAGLIDVKLLDLPPVGELIARYRDNRYDVRAQVLVLEQAKLNAQIGSVNRAPSITFSESLSLGPSQNAEFFDDPVSSGKFSLSVSIPISSWIPCSPQSLSVKTLKENAVQTESSLDTVRKNAAQDIQKKADEIERIRENLESAALNLRITSRAYELSEQGYRGGLVSQTDLQNANKNMVSAKQTLLNTNTSYLAAVYNLAAALGLDIAEVYTLYAEGSI</sequence>
<dbReference type="InterPro" id="IPR051906">
    <property type="entry name" value="TolC-like"/>
</dbReference>